<reference evidence="2 3" key="1">
    <citation type="submission" date="2024-10" db="EMBL/GenBank/DDBJ databases">
        <title>Updated reference genomes for cyclostephanoid diatoms.</title>
        <authorList>
            <person name="Roberts W.R."/>
            <person name="Alverson A.J."/>
        </authorList>
    </citation>
    <scope>NUCLEOTIDE SEQUENCE [LARGE SCALE GENOMIC DNA]</scope>
    <source>
        <strain evidence="2 3">AJA010-31</strain>
    </source>
</reference>
<comment type="caution">
    <text evidence="2">The sequence shown here is derived from an EMBL/GenBank/DDBJ whole genome shotgun (WGS) entry which is preliminary data.</text>
</comment>
<proteinExistence type="predicted"/>
<dbReference type="Proteomes" id="UP001530400">
    <property type="component" value="Unassembled WGS sequence"/>
</dbReference>
<dbReference type="EMBL" id="JALLPJ020001066">
    <property type="protein sequence ID" value="KAL3777077.1"/>
    <property type="molecule type" value="Genomic_DNA"/>
</dbReference>
<sequence length="194" mass="21827">MGLWTAYPNPSDGAVMRDWFKQVDTLCETWRIGEIEKAEANGTTAPPLLRVNFTSAKEWANDMKAKLNGPLLTGAVNESSQTMSNQLDNYMNSTDRAENRMRFQDGALGSAVDRASLALTVPHNAEVSQAIPLTTSAITEQMPTRPSKRRKIETPIDHELLRRREVEAAKMKELRIEQDSGTKRRRRSNLLQIS</sequence>
<evidence type="ECO:0000313" key="3">
    <source>
        <dbReference type="Proteomes" id="UP001530400"/>
    </source>
</evidence>
<keyword evidence="3" id="KW-1185">Reference proteome</keyword>
<gene>
    <name evidence="2" type="ORF">ACHAWO_011643</name>
</gene>
<evidence type="ECO:0000256" key="1">
    <source>
        <dbReference type="SAM" id="MobiDB-lite"/>
    </source>
</evidence>
<dbReference type="AlphaFoldDB" id="A0ABD3NML0"/>
<organism evidence="2 3">
    <name type="scientific">Cyclotella atomus</name>
    <dbReference type="NCBI Taxonomy" id="382360"/>
    <lineage>
        <taxon>Eukaryota</taxon>
        <taxon>Sar</taxon>
        <taxon>Stramenopiles</taxon>
        <taxon>Ochrophyta</taxon>
        <taxon>Bacillariophyta</taxon>
        <taxon>Coscinodiscophyceae</taxon>
        <taxon>Thalassiosirophycidae</taxon>
        <taxon>Stephanodiscales</taxon>
        <taxon>Stephanodiscaceae</taxon>
        <taxon>Cyclotella</taxon>
    </lineage>
</organism>
<evidence type="ECO:0000313" key="2">
    <source>
        <dbReference type="EMBL" id="KAL3777077.1"/>
    </source>
</evidence>
<protein>
    <submittedName>
        <fullName evidence="2">Uncharacterized protein</fullName>
    </submittedName>
</protein>
<feature type="region of interest" description="Disordered" evidence="1">
    <location>
        <begin position="174"/>
        <end position="194"/>
    </location>
</feature>
<accession>A0ABD3NML0</accession>
<name>A0ABD3NML0_9STRA</name>